<reference evidence="9 10" key="1">
    <citation type="submission" date="2024-11" db="EMBL/GenBank/DDBJ databases">
        <authorList>
            <person name="Lucas J.A."/>
        </authorList>
    </citation>
    <scope>NUCLEOTIDE SEQUENCE [LARGE SCALE GENOMIC DNA]</scope>
    <source>
        <strain evidence="9 10">Z 5.4</strain>
    </source>
</reference>
<organism evidence="9 10">
    <name type="scientific">Bacillus salipaludis</name>
    <dbReference type="NCBI Taxonomy" id="2547811"/>
    <lineage>
        <taxon>Bacteria</taxon>
        <taxon>Bacillati</taxon>
        <taxon>Bacillota</taxon>
        <taxon>Bacilli</taxon>
        <taxon>Bacillales</taxon>
        <taxon>Bacillaceae</taxon>
        <taxon>Bacillus</taxon>
    </lineage>
</organism>
<keyword evidence="2 7" id="KW-0132">Cell division</keyword>
<keyword evidence="5 7" id="KW-0472">Membrane</keyword>
<comment type="subcellular location">
    <subcellularLocation>
        <location evidence="7">Cell membrane</location>
        <topology evidence="7">Single-pass type II membrane protein</topology>
    </subcellularLocation>
    <text evidence="7">Localizes to the division septum where it forms a ring structure.</text>
</comment>
<evidence type="ECO:0000256" key="8">
    <source>
        <dbReference type="NCBIfam" id="TIGR02209"/>
    </source>
</evidence>
<keyword evidence="6 7" id="KW-0131">Cell cycle</keyword>
<comment type="similarity">
    <text evidence="7">Belongs to the FtsL family.</text>
</comment>
<evidence type="ECO:0000256" key="7">
    <source>
        <dbReference type="HAMAP-Rule" id="MF_00910"/>
    </source>
</evidence>
<protein>
    <recommendedName>
        <fullName evidence="7 8">Cell division protein FtsL</fullName>
    </recommendedName>
</protein>
<proteinExistence type="inferred from homology"/>
<gene>
    <name evidence="7 9" type="primary">ftsL</name>
    <name evidence="9" type="ORF">ACJEBI_12620</name>
</gene>
<name>A0ABW8RJE3_9BACI</name>
<evidence type="ECO:0000313" key="10">
    <source>
        <dbReference type="Proteomes" id="UP001623041"/>
    </source>
</evidence>
<evidence type="ECO:0000313" key="9">
    <source>
        <dbReference type="EMBL" id="MFK9092325.1"/>
    </source>
</evidence>
<evidence type="ECO:0000256" key="4">
    <source>
        <dbReference type="ARBA" id="ARBA00022989"/>
    </source>
</evidence>
<evidence type="ECO:0000256" key="3">
    <source>
        <dbReference type="ARBA" id="ARBA00022692"/>
    </source>
</evidence>
<accession>A0ABW8RJE3</accession>
<dbReference type="RefSeq" id="WP_406580924.1">
    <property type="nucleotide sequence ID" value="NZ_JBJHQH010000008.1"/>
</dbReference>
<dbReference type="Proteomes" id="UP001623041">
    <property type="component" value="Unassembled WGS sequence"/>
</dbReference>
<dbReference type="InterPro" id="IPR007060">
    <property type="entry name" value="FtsL/DivIC"/>
</dbReference>
<dbReference type="InterPro" id="IPR011922">
    <property type="entry name" value="Cell_div_FtsL"/>
</dbReference>
<dbReference type="NCBIfam" id="TIGR02209">
    <property type="entry name" value="ftsL_broad"/>
    <property type="match status" value="1"/>
</dbReference>
<keyword evidence="3 7" id="KW-0812">Transmembrane</keyword>
<keyword evidence="4 7" id="KW-1133">Transmembrane helix</keyword>
<comment type="function">
    <text evidence="7">Essential cell division protein.</text>
</comment>
<dbReference type="GO" id="GO:0051301">
    <property type="term" value="P:cell division"/>
    <property type="evidence" value="ECO:0007669"/>
    <property type="project" value="UniProtKB-KW"/>
</dbReference>
<sequence>MGNLARKYLEQQQAEQTVQNKSQVKLKKSWLTPGEKIIGVVFAGMVCFGSVHLISNQSNIYEVNKDIQAVEEKISEQQKVNGDLQVQVSELSSYDRIFEKAKKMGLIRDENNDVKVVQER</sequence>
<dbReference type="HAMAP" id="MF_00910">
    <property type="entry name" value="FtsL"/>
    <property type="match status" value="1"/>
</dbReference>
<keyword evidence="10" id="KW-1185">Reference proteome</keyword>
<keyword evidence="1 7" id="KW-1003">Cell membrane</keyword>
<evidence type="ECO:0000256" key="6">
    <source>
        <dbReference type="ARBA" id="ARBA00023306"/>
    </source>
</evidence>
<dbReference type="EMBL" id="JBJHQH010000008">
    <property type="protein sequence ID" value="MFK9092325.1"/>
    <property type="molecule type" value="Genomic_DNA"/>
</dbReference>
<evidence type="ECO:0000256" key="5">
    <source>
        <dbReference type="ARBA" id="ARBA00023136"/>
    </source>
</evidence>
<comment type="caution">
    <text evidence="9">The sequence shown here is derived from an EMBL/GenBank/DDBJ whole genome shotgun (WGS) entry which is preliminary data.</text>
</comment>
<evidence type="ECO:0000256" key="2">
    <source>
        <dbReference type="ARBA" id="ARBA00022618"/>
    </source>
</evidence>
<dbReference type="Pfam" id="PF04977">
    <property type="entry name" value="DivIC"/>
    <property type="match status" value="1"/>
</dbReference>
<evidence type="ECO:0000256" key="1">
    <source>
        <dbReference type="ARBA" id="ARBA00022475"/>
    </source>
</evidence>